<dbReference type="InParanoid" id="S8F5J4"/>
<feature type="non-terminal residue" evidence="1">
    <location>
        <position position="1"/>
    </location>
</feature>
<gene>
    <name evidence="1" type="ORF">FOMPIDRAFT_121508</name>
</gene>
<reference evidence="1 2" key="1">
    <citation type="journal article" date="2012" name="Science">
        <title>The Paleozoic origin of enzymatic lignin decomposition reconstructed from 31 fungal genomes.</title>
        <authorList>
            <person name="Floudas D."/>
            <person name="Binder M."/>
            <person name="Riley R."/>
            <person name="Barry K."/>
            <person name="Blanchette R.A."/>
            <person name="Henrissat B."/>
            <person name="Martinez A.T."/>
            <person name="Otillar R."/>
            <person name="Spatafora J.W."/>
            <person name="Yadav J.S."/>
            <person name="Aerts A."/>
            <person name="Benoit I."/>
            <person name="Boyd A."/>
            <person name="Carlson A."/>
            <person name="Copeland A."/>
            <person name="Coutinho P.M."/>
            <person name="de Vries R.P."/>
            <person name="Ferreira P."/>
            <person name="Findley K."/>
            <person name="Foster B."/>
            <person name="Gaskell J."/>
            <person name="Glotzer D."/>
            <person name="Gorecki P."/>
            <person name="Heitman J."/>
            <person name="Hesse C."/>
            <person name="Hori C."/>
            <person name="Igarashi K."/>
            <person name="Jurgens J.A."/>
            <person name="Kallen N."/>
            <person name="Kersten P."/>
            <person name="Kohler A."/>
            <person name="Kuees U."/>
            <person name="Kumar T.K.A."/>
            <person name="Kuo A."/>
            <person name="LaButti K."/>
            <person name="Larrondo L.F."/>
            <person name="Lindquist E."/>
            <person name="Ling A."/>
            <person name="Lombard V."/>
            <person name="Lucas S."/>
            <person name="Lundell T."/>
            <person name="Martin R."/>
            <person name="McLaughlin D.J."/>
            <person name="Morgenstern I."/>
            <person name="Morin E."/>
            <person name="Murat C."/>
            <person name="Nagy L.G."/>
            <person name="Nolan M."/>
            <person name="Ohm R.A."/>
            <person name="Patyshakuliyeva A."/>
            <person name="Rokas A."/>
            <person name="Ruiz-Duenas F.J."/>
            <person name="Sabat G."/>
            <person name="Salamov A."/>
            <person name="Samejima M."/>
            <person name="Schmutz J."/>
            <person name="Slot J.C."/>
            <person name="St John F."/>
            <person name="Stenlid J."/>
            <person name="Sun H."/>
            <person name="Sun S."/>
            <person name="Syed K."/>
            <person name="Tsang A."/>
            <person name="Wiebenga A."/>
            <person name="Young D."/>
            <person name="Pisabarro A."/>
            <person name="Eastwood D.C."/>
            <person name="Martin F."/>
            <person name="Cullen D."/>
            <person name="Grigoriev I.V."/>
            <person name="Hibbett D.S."/>
        </authorList>
    </citation>
    <scope>NUCLEOTIDE SEQUENCE</scope>
    <source>
        <strain evidence="2">FP-58527</strain>
    </source>
</reference>
<name>S8F5J4_FOMSC</name>
<dbReference type="HOGENOM" id="CLU_2628517_0_0_1"/>
<keyword evidence="2" id="KW-1185">Reference proteome</keyword>
<evidence type="ECO:0000313" key="2">
    <source>
        <dbReference type="Proteomes" id="UP000015241"/>
    </source>
</evidence>
<proteinExistence type="predicted"/>
<dbReference type="AlphaFoldDB" id="S8F5J4"/>
<protein>
    <submittedName>
        <fullName evidence="1">Uncharacterized protein</fullName>
    </submittedName>
</protein>
<dbReference type="Proteomes" id="UP000015241">
    <property type="component" value="Unassembled WGS sequence"/>
</dbReference>
<dbReference type="EMBL" id="KE504242">
    <property type="protein sequence ID" value="EPS94179.1"/>
    <property type="molecule type" value="Genomic_DNA"/>
</dbReference>
<accession>S8F5J4</accession>
<evidence type="ECO:0000313" key="1">
    <source>
        <dbReference type="EMBL" id="EPS94179.1"/>
    </source>
</evidence>
<sequence>ERGQCVFGGALLHQRLDRTRIRSWYLHLFEWGTDRPTNSSGVSRGGTGGHRRPNAMSLRSLRFAQTCACGSNVASECD</sequence>
<organism evidence="1 2">
    <name type="scientific">Fomitopsis schrenkii</name>
    <name type="common">Brown rot fungus</name>
    <dbReference type="NCBI Taxonomy" id="2126942"/>
    <lineage>
        <taxon>Eukaryota</taxon>
        <taxon>Fungi</taxon>
        <taxon>Dikarya</taxon>
        <taxon>Basidiomycota</taxon>
        <taxon>Agaricomycotina</taxon>
        <taxon>Agaricomycetes</taxon>
        <taxon>Polyporales</taxon>
        <taxon>Fomitopsis</taxon>
    </lineage>
</organism>